<proteinExistence type="predicted"/>
<organism evidence="1 2">
    <name type="scientific">Snodgrassella alvi SCGC AB-598-J21</name>
    <dbReference type="NCBI Taxonomy" id="1385367"/>
    <lineage>
        <taxon>Bacteria</taxon>
        <taxon>Pseudomonadati</taxon>
        <taxon>Pseudomonadota</taxon>
        <taxon>Betaproteobacteria</taxon>
        <taxon>Neisseriales</taxon>
        <taxon>Neisseriaceae</taxon>
        <taxon>Snodgrassella</taxon>
    </lineage>
</organism>
<dbReference type="AlphaFoldDB" id="A0A074V853"/>
<protein>
    <submittedName>
        <fullName evidence="1">Uncharacterized protein</fullName>
    </submittedName>
</protein>
<name>A0A074V853_9NEIS</name>
<gene>
    <name evidence="1" type="ORF">SASC598J21_006130</name>
</gene>
<evidence type="ECO:0000313" key="2">
    <source>
        <dbReference type="Proteomes" id="UP000027644"/>
    </source>
</evidence>
<dbReference type="Proteomes" id="UP000027644">
    <property type="component" value="Unassembled WGS sequence"/>
</dbReference>
<evidence type="ECO:0000313" key="1">
    <source>
        <dbReference type="EMBL" id="KEQ01608.1"/>
    </source>
</evidence>
<reference evidence="1 2" key="1">
    <citation type="journal article" date="2014" name="PLoS Genet.">
        <title>Hidden diversity in honey bee gut symbionts detected by single-cell genomics.</title>
        <authorList>
            <person name="Engel P."/>
            <person name="Stepanauskas R."/>
            <person name="Moran N."/>
        </authorList>
    </citation>
    <scope>NUCLEOTIDE SEQUENCE [LARGE SCALE GENOMIC DNA]</scope>
    <source>
        <strain evidence="1 2">SCGC AB-598-J21</strain>
    </source>
</reference>
<dbReference type="EMBL" id="AVQL01000385">
    <property type="protein sequence ID" value="KEQ01608.1"/>
    <property type="molecule type" value="Genomic_DNA"/>
</dbReference>
<accession>A0A074V853</accession>
<comment type="caution">
    <text evidence="1">The sequence shown here is derived from an EMBL/GenBank/DDBJ whole genome shotgun (WGS) entry which is preliminary data.</text>
</comment>
<feature type="non-terminal residue" evidence="1">
    <location>
        <position position="107"/>
    </location>
</feature>
<sequence length="107" mass="12092">MFIGITETQTNAQVYLSANLLPLRSRNHRIAIGIRTGSRRAMSANPAVRAHPLTEPVQRRRHHPLRSAASAVLPLSNLDTATAAIRLLRYCFFLWYFSVLKVRNPVD</sequence>